<sequence length="166" mass="18729">MKPTDFKLSPADTALLSKALQTAKTKSFHRRIQIVYLRSLGKRVHEVSELTNCSTKTVSTLTKLYLEKGMEGLTTETRGGRGAAYRSLEAEKAFLSSFLDSAQEGHELTVKAMYDAYLKEIGRPMTIQGFYSLLRRHGWTKHSPRPEHPNHPDARILDASKKLIPK</sequence>
<dbReference type="InterPro" id="IPR025959">
    <property type="entry name" value="Winged_HTH_dom"/>
</dbReference>
<feature type="region of interest" description="Disordered" evidence="1">
    <location>
        <begin position="140"/>
        <end position="166"/>
    </location>
</feature>
<name>A0A380IGQ8_STRAI</name>
<dbReference type="EMBL" id="UHEN01000001">
    <property type="protein sequence ID" value="SUN06173.1"/>
    <property type="molecule type" value="Genomic_DNA"/>
</dbReference>
<feature type="compositionally biased region" description="Basic and acidic residues" evidence="1">
    <location>
        <begin position="144"/>
        <end position="166"/>
    </location>
</feature>
<dbReference type="Pfam" id="PF13592">
    <property type="entry name" value="HTH_33"/>
    <property type="match status" value="1"/>
</dbReference>
<dbReference type="OrthoDB" id="583470at2"/>
<proteinExistence type="predicted"/>
<evidence type="ECO:0000313" key="9">
    <source>
        <dbReference type="EMBL" id="SUN08342.1"/>
    </source>
</evidence>
<dbReference type="SUPFAM" id="SSF46689">
    <property type="entry name" value="Homeodomain-like"/>
    <property type="match status" value="1"/>
</dbReference>
<dbReference type="Pfam" id="PF13384">
    <property type="entry name" value="HTH_23"/>
    <property type="match status" value="1"/>
</dbReference>
<evidence type="ECO:0000313" key="8">
    <source>
        <dbReference type="EMBL" id="SUN08033.1"/>
    </source>
</evidence>
<dbReference type="AlphaFoldDB" id="A0A380IGQ8"/>
<evidence type="ECO:0000313" key="6">
    <source>
        <dbReference type="EMBL" id="SUN06399.1"/>
    </source>
</evidence>
<dbReference type="EMBL" id="UHEN01000001">
    <property type="protein sequence ID" value="SUN04763.1"/>
    <property type="molecule type" value="Genomic_DNA"/>
</dbReference>
<evidence type="ECO:0000313" key="7">
    <source>
        <dbReference type="EMBL" id="SUN07016.1"/>
    </source>
</evidence>
<protein>
    <submittedName>
        <fullName evidence="7">Transposase</fullName>
    </submittedName>
</protein>
<evidence type="ECO:0000259" key="2">
    <source>
        <dbReference type="Pfam" id="PF13592"/>
    </source>
</evidence>
<evidence type="ECO:0000256" key="1">
    <source>
        <dbReference type="SAM" id="MobiDB-lite"/>
    </source>
</evidence>
<evidence type="ECO:0000313" key="3">
    <source>
        <dbReference type="EMBL" id="SUN04763.1"/>
    </source>
</evidence>
<evidence type="ECO:0000313" key="5">
    <source>
        <dbReference type="EMBL" id="SUN06173.1"/>
    </source>
</evidence>
<evidence type="ECO:0000313" key="11">
    <source>
        <dbReference type="Proteomes" id="UP000255213"/>
    </source>
</evidence>
<dbReference type="EMBL" id="UHEN01000001">
    <property type="protein sequence ID" value="SUN08342.1"/>
    <property type="molecule type" value="Genomic_DNA"/>
</dbReference>
<dbReference type="EMBL" id="UHEN01000001">
    <property type="protein sequence ID" value="SUN07016.1"/>
    <property type="molecule type" value="Genomic_DNA"/>
</dbReference>
<dbReference type="Proteomes" id="UP000255213">
    <property type="component" value="Unassembled WGS sequence"/>
</dbReference>
<feature type="domain" description="Winged helix-turn helix" evidence="2">
    <location>
        <begin position="108"/>
        <end position="150"/>
    </location>
</feature>
<accession>A0A380IGQ8</accession>
<organism evidence="7 11">
    <name type="scientific">Streptococcus acidominimus</name>
    <dbReference type="NCBI Taxonomy" id="1326"/>
    <lineage>
        <taxon>Bacteria</taxon>
        <taxon>Bacillati</taxon>
        <taxon>Bacillota</taxon>
        <taxon>Bacilli</taxon>
        <taxon>Lactobacillales</taxon>
        <taxon>Streptococcaceae</taxon>
        <taxon>Streptococcus</taxon>
    </lineage>
</organism>
<dbReference type="EMBL" id="UHEN01000001">
    <property type="protein sequence ID" value="SUN06399.1"/>
    <property type="molecule type" value="Genomic_DNA"/>
</dbReference>
<evidence type="ECO:0000313" key="4">
    <source>
        <dbReference type="EMBL" id="SUN04843.1"/>
    </source>
</evidence>
<dbReference type="RefSeq" id="WP_115265017.1">
    <property type="nucleotide sequence ID" value="NZ_UHEN01000001.1"/>
</dbReference>
<dbReference type="InterPro" id="IPR009057">
    <property type="entry name" value="Homeodomain-like_sf"/>
</dbReference>
<reference evidence="7 11" key="1">
    <citation type="submission" date="2018-06" db="EMBL/GenBank/DDBJ databases">
        <authorList>
            <consortium name="Pathogen Informatics"/>
            <person name="Doyle S."/>
        </authorList>
    </citation>
    <scope>NUCLEOTIDE SEQUENCE [LARGE SCALE GENOMIC DNA]</scope>
    <source>
        <strain evidence="7 11">NCTC12957</strain>
    </source>
</reference>
<evidence type="ECO:0000313" key="10">
    <source>
        <dbReference type="EMBL" id="SUN08643.1"/>
    </source>
</evidence>
<dbReference type="EMBL" id="UHEN01000001">
    <property type="protein sequence ID" value="SUN08033.1"/>
    <property type="molecule type" value="Genomic_DNA"/>
</dbReference>
<dbReference type="EMBL" id="UHEN01000001">
    <property type="protein sequence ID" value="SUN08643.1"/>
    <property type="molecule type" value="Genomic_DNA"/>
</dbReference>
<gene>
    <name evidence="3" type="ORF">NCTC12957_00003</name>
    <name evidence="4" type="ORF">NCTC12957_00028</name>
    <name evidence="5" type="ORF">NCTC12957_00484</name>
    <name evidence="6" type="ORF">NCTC12957_00621</name>
    <name evidence="7" type="ORF">NCTC12957_00954</name>
    <name evidence="8" type="ORF">NCTC12957_01620</name>
    <name evidence="9" type="ORF">NCTC12957_01936</name>
    <name evidence="10" type="ORF">NCTC12957_02243</name>
</gene>
<dbReference type="EMBL" id="UHEN01000001">
    <property type="protein sequence ID" value="SUN04843.1"/>
    <property type="molecule type" value="Genomic_DNA"/>
</dbReference>